<comment type="caution">
    <text evidence="3">The sequence shown here is derived from an EMBL/GenBank/DDBJ whole genome shotgun (WGS) entry which is preliminary data.</text>
</comment>
<dbReference type="NCBIfam" id="NF033580">
    <property type="entry name" value="transpos_IS5_3"/>
    <property type="match status" value="1"/>
</dbReference>
<dbReference type="PANTHER" id="PTHR46637">
    <property type="entry name" value="TIS1421-TRANSPOSASE PROTEIN A"/>
    <property type="match status" value="1"/>
</dbReference>
<evidence type="ECO:0000259" key="2">
    <source>
        <dbReference type="Pfam" id="PF13340"/>
    </source>
</evidence>
<evidence type="ECO:0000313" key="4">
    <source>
        <dbReference type="Proteomes" id="UP001595803"/>
    </source>
</evidence>
<proteinExistence type="predicted"/>
<evidence type="ECO:0000256" key="1">
    <source>
        <dbReference type="SAM" id="MobiDB-lite"/>
    </source>
</evidence>
<dbReference type="EMBL" id="JBHRZG010000024">
    <property type="protein sequence ID" value="MFC3834456.1"/>
    <property type="molecule type" value="Genomic_DNA"/>
</dbReference>
<feature type="region of interest" description="Disordered" evidence="1">
    <location>
        <begin position="111"/>
        <end position="135"/>
    </location>
</feature>
<feature type="domain" description="Insertion element IS402-like" evidence="2">
    <location>
        <begin position="7"/>
        <end position="79"/>
    </location>
</feature>
<gene>
    <name evidence="3" type="ORF">ACFOSB_16500</name>
</gene>
<sequence>MVRRYELTDEQWSQLAPLLPPQRQRTGRPSLDHRTVLNGILWIKRSGSAWRDLPERYGNWKTVSSRFYRWQQQGLWTQLLARVQERADHASHVNWDVHMIDSTIVRAHHSAAGATKETATKRSAAHKAASGRRST</sequence>
<organism evidence="3 4">
    <name type="scientific">Deinococcus rufus</name>
    <dbReference type="NCBI Taxonomy" id="2136097"/>
    <lineage>
        <taxon>Bacteria</taxon>
        <taxon>Thermotogati</taxon>
        <taxon>Deinococcota</taxon>
        <taxon>Deinococci</taxon>
        <taxon>Deinococcales</taxon>
        <taxon>Deinococcaceae</taxon>
        <taxon>Deinococcus</taxon>
    </lineage>
</organism>
<dbReference type="InterPro" id="IPR052909">
    <property type="entry name" value="Transposase_6_like"/>
</dbReference>
<protein>
    <submittedName>
        <fullName evidence="3">IS5 family transposase</fullName>
    </submittedName>
</protein>
<dbReference type="Proteomes" id="UP001595803">
    <property type="component" value="Unassembled WGS sequence"/>
</dbReference>
<dbReference type="InterPro" id="IPR025161">
    <property type="entry name" value="IS402-like_dom"/>
</dbReference>
<reference evidence="4" key="1">
    <citation type="journal article" date="2019" name="Int. J. Syst. Evol. Microbiol.">
        <title>The Global Catalogue of Microorganisms (GCM) 10K type strain sequencing project: providing services to taxonomists for standard genome sequencing and annotation.</title>
        <authorList>
            <consortium name="The Broad Institute Genomics Platform"/>
            <consortium name="The Broad Institute Genome Sequencing Center for Infectious Disease"/>
            <person name="Wu L."/>
            <person name="Ma J."/>
        </authorList>
    </citation>
    <scope>NUCLEOTIDE SEQUENCE [LARGE SCALE GENOMIC DNA]</scope>
    <source>
        <strain evidence="4">CCTCC AB 2017081</strain>
    </source>
</reference>
<dbReference type="Pfam" id="PF13340">
    <property type="entry name" value="DUF4096"/>
    <property type="match status" value="1"/>
</dbReference>
<keyword evidence="4" id="KW-1185">Reference proteome</keyword>
<name>A0ABV7ZAP4_9DEIO</name>
<dbReference type="RefSeq" id="WP_380103078.1">
    <property type="nucleotide sequence ID" value="NZ_JBHRZG010000024.1"/>
</dbReference>
<dbReference type="PANTHER" id="PTHR46637:SF1">
    <property type="entry name" value="BLL5188 PROTEIN"/>
    <property type="match status" value="1"/>
</dbReference>
<accession>A0ABV7ZAP4</accession>
<evidence type="ECO:0000313" key="3">
    <source>
        <dbReference type="EMBL" id="MFC3834456.1"/>
    </source>
</evidence>